<accession>A0ABV2AEJ7</accession>
<sequence length="69" mass="7889">MRFQGFVVKGFQRGRKMGILTGSVYHSISKHRSQLVGQSSAGLVREWRLRRMGKGGKRHCTQSDDLDRI</sequence>
<evidence type="ECO:0000313" key="2">
    <source>
        <dbReference type="Proteomes" id="UP001439008"/>
    </source>
</evidence>
<gene>
    <name evidence="1" type="ORF">MHBO_000132</name>
</gene>
<evidence type="ECO:0000313" key="1">
    <source>
        <dbReference type="EMBL" id="MES1918115.1"/>
    </source>
</evidence>
<dbReference type="Proteomes" id="UP001439008">
    <property type="component" value="Unassembled WGS sequence"/>
</dbReference>
<proteinExistence type="predicted"/>
<comment type="caution">
    <text evidence="1">The sequence shown here is derived from an EMBL/GenBank/DDBJ whole genome shotgun (WGS) entry which is preliminary data.</text>
</comment>
<name>A0ABV2AEJ7_9EUKA</name>
<reference evidence="1 2" key="1">
    <citation type="journal article" date="2024" name="BMC Biol.">
        <title>Comparative genomics of Ascetosporea gives new insight into the evolutionary basis for animal parasitism in Rhizaria.</title>
        <authorList>
            <person name="Hiltunen Thoren M."/>
            <person name="Onut-Brannstrom I."/>
            <person name="Alfjorden A."/>
            <person name="Peckova H."/>
            <person name="Swords F."/>
            <person name="Hooper C."/>
            <person name="Holzer A.S."/>
            <person name="Bass D."/>
            <person name="Burki F."/>
        </authorList>
    </citation>
    <scope>NUCLEOTIDE SEQUENCE [LARGE SCALE GENOMIC DNA]</scope>
    <source>
        <strain evidence="1">20-A016</strain>
    </source>
</reference>
<protein>
    <submittedName>
        <fullName evidence="1">Uncharacterized protein</fullName>
    </submittedName>
</protein>
<organism evidence="1 2">
    <name type="scientific">Bonamia ostreae</name>
    <dbReference type="NCBI Taxonomy" id="126728"/>
    <lineage>
        <taxon>Eukaryota</taxon>
        <taxon>Sar</taxon>
        <taxon>Rhizaria</taxon>
        <taxon>Endomyxa</taxon>
        <taxon>Ascetosporea</taxon>
        <taxon>Haplosporida</taxon>
        <taxon>Bonamia</taxon>
    </lineage>
</organism>
<keyword evidence="2" id="KW-1185">Reference proteome</keyword>
<dbReference type="EMBL" id="JBDODL010000017">
    <property type="protein sequence ID" value="MES1918115.1"/>
    <property type="molecule type" value="Genomic_DNA"/>
</dbReference>